<gene>
    <name evidence="4" type="ORF">JGS22_003650</name>
</gene>
<protein>
    <submittedName>
        <fullName evidence="4">Peptidase</fullName>
    </submittedName>
</protein>
<accession>A0A949JI81</accession>
<feature type="signal peptide" evidence="3">
    <location>
        <begin position="1"/>
        <end position="30"/>
    </location>
</feature>
<keyword evidence="1 3" id="KW-0732">Signal</keyword>
<dbReference type="GO" id="GO:0006508">
    <property type="term" value="P:proteolysis"/>
    <property type="evidence" value="ECO:0007669"/>
    <property type="project" value="InterPro"/>
</dbReference>
<dbReference type="PANTHER" id="PTHR15462:SF19">
    <property type="entry name" value="PEPTIDASE S1 DOMAIN-CONTAINING PROTEIN"/>
    <property type="match status" value="1"/>
</dbReference>
<evidence type="ECO:0000313" key="5">
    <source>
        <dbReference type="Proteomes" id="UP000694501"/>
    </source>
</evidence>
<dbReference type="InterPro" id="IPR018114">
    <property type="entry name" value="TRYPSIN_HIS"/>
</dbReference>
<dbReference type="PROSITE" id="PS00134">
    <property type="entry name" value="TRYPSIN_HIS"/>
    <property type="match status" value="1"/>
</dbReference>
<organism evidence="4 5">
    <name type="scientific">Streptomyces tardus</name>
    <dbReference type="NCBI Taxonomy" id="2780544"/>
    <lineage>
        <taxon>Bacteria</taxon>
        <taxon>Bacillati</taxon>
        <taxon>Actinomycetota</taxon>
        <taxon>Actinomycetes</taxon>
        <taxon>Kitasatosporales</taxon>
        <taxon>Streptomycetaceae</taxon>
        <taxon>Streptomyces</taxon>
    </lineage>
</organism>
<dbReference type="PROSITE" id="PS51318">
    <property type="entry name" value="TAT"/>
    <property type="match status" value="1"/>
</dbReference>
<dbReference type="AlphaFoldDB" id="A0A949JI81"/>
<name>A0A949JI81_9ACTN</name>
<sequence length="351" mass="35971">MRRSPRSVLGALIATTALLATGALSGTAGAAPASGPDPVGHSAAATTTAQQDQVRSHWTADRMRAAVPIEELAPEALRAAVERSAEGAAGPGGTAATPQGEPRKVAPTSASSGRAAVTNRGVGTAEFPQTGAPWVGEKIESTAGRVFFTYDGRAASCSGNAVTSGNASTVLTAGHCVKLDGAWHEDWVFVPGYTDGSAPFGEWPALSTHSTPQWEASEDMNYDVGAAKVAETGGELLTEVVGSQGLAFNTGYDLDAYAFGYPAADPYDGETFIYCSGTTFKDPLLTTAHGLGCDMTGGSSGGPWLVDFDEETGTGLQASVNSFGYVFLPGNMFGPHFGAEAEALYESVQLS</sequence>
<dbReference type="InterPro" id="IPR050966">
    <property type="entry name" value="Glutamyl_endopeptidase"/>
</dbReference>
<feature type="chain" id="PRO_5038951414" evidence="3">
    <location>
        <begin position="31"/>
        <end position="351"/>
    </location>
</feature>
<dbReference type="EMBL" id="JAELVF020000001">
    <property type="protein sequence ID" value="MBU7596754.1"/>
    <property type="molecule type" value="Genomic_DNA"/>
</dbReference>
<feature type="region of interest" description="Disordered" evidence="2">
    <location>
        <begin position="83"/>
        <end position="129"/>
    </location>
</feature>
<evidence type="ECO:0000313" key="4">
    <source>
        <dbReference type="EMBL" id="MBU7596754.1"/>
    </source>
</evidence>
<dbReference type="Proteomes" id="UP000694501">
    <property type="component" value="Unassembled WGS sequence"/>
</dbReference>
<evidence type="ECO:0000256" key="1">
    <source>
        <dbReference type="ARBA" id="ARBA00022729"/>
    </source>
</evidence>
<feature type="compositionally biased region" description="Low complexity" evidence="2">
    <location>
        <begin position="27"/>
        <end position="36"/>
    </location>
</feature>
<dbReference type="PANTHER" id="PTHR15462">
    <property type="entry name" value="SERINE PROTEASE"/>
    <property type="match status" value="1"/>
</dbReference>
<dbReference type="GO" id="GO:0004252">
    <property type="term" value="F:serine-type endopeptidase activity"/>
    <property type="evidence" value="ECO:0007669"/>
    <property type="project" value="InterPro"/>
</dbReference>
<feature type="region of interest" description="Disordered" evidence="2">
    <location>
        <begin position="27"/>
        <end position="55"/>
    </location>
</feature>
<dbReference type="InterPro" id="IPR006311">
    <property type="entry name" value="TAT_signal"/>
</dbReference>
<dbReference type="RefSeq" id="WP_216814827.1">
    <property type="nucleotide sequence ID" value="NZ_JAELVF020000001.1"/>
</dbReference>
<reference evidence="4" key="1">
    <citation type="submission" date="2021-06" db="EMBL/GenBank/DDBJ databases">
        <title>Sequencing of actinobacteria type strains.</title>
        <authorList>
            <person name="Nguyen G.-S."/>
            <person name="Wentzel A."/>
        </authorList>
    </citation>
    <scope>NUCLEOTIDE SEQUENCE</scope>
    <source>
        <strain evidence="4">P38-E01</strain>
    </source>
</reference>
<evidence type="ECO:0000256" key="2">
    <source>
        <dbReference type="SAM" id="MobiDB-lite"/>
    </source>
</evidence>
<evidence type="ECO:0000256" key="3">
    <source>
        <dbReference type="SAM" id="SignalP"/>
    </source>
</evidence>
<proteinExistence type="predicted"/>
<keyword evidence="5" id="KW-1185">Reference proteome</keyword>
<comment type="caution">
    <text evidence="4">The sequence shown here is derived from an EMBL/GenBank/DDBJ whole genome shotgun (WGS) entry which is preliminary data.</text>
</comment>